<evidence type="ECO:0000256" key="2">
    <source>
        <dbReference type="ARBA" id="ARBA00007316"/>
    </source>
</evidence>
<dbReference type="SUPFAM" id="SSF52540">
    <property type="entry name" value="P-loop containing nucleoside triphosphate hydrolases"/>
    <property type="match status" value="1"/>
</dbReference>
<dbReference type="Proteomes" id="UP000563426">
    <property type="component" value="Unassembled WGS sequence"/>
</dbReference>
<feature type="transmembrane region" description="Helical" evidence="17">
    <location>
        <begin position="32"/>
        <end position="50"/>
    </location>
</feature>
<dbReference type="InterPro" id="IPR032807">
    <property type="entry name" value="GNVR"/>
</dbReference>
<dbReference type="EMBL" id="JABFJV010000246">
    <property type="protein sequence ID" value="NOK37693.1"/>
    <property type="molecule type" value="Genomic_DNA"/>
</dbReference>
<keyword evidence="12 17" id="KW-1133">Transmembrane helix</keyword>
<sequence length="730" mass="79935">MEGTVLDPAGGAPGATSASVMHRLRGVWRRRWVMLGVALAVTALTAAWTLRQPRIYAASTSLIIDVTAPRILDGEVKEVMGEERSNYWFNKEYYATQSEIITSRAVASRVVDRLGLAKDAAFLGLPANQDPAERAKALEGADAVGLLRSRIQVVPGKDSRVMNIGVEDVDPTRAALLSNEVAAAYMAENLALKLRTTEEARTWLEGRLDELGRQSKAGEMAVYDLKKDADMLSTSLESRLSIVSERINSYNLKLTEVRTRIAAQQARVDAIHRLRKDAGNDETWAEAVPGAKDGPIQDLKSRYGEQKAACAELTERYLPEHPKLLECNRKLDVVRADLLKSLTNVVRSAETQLAEAQGEERNLNKLLDETKAEAFQVNKKAIEYGRLQRESDNNQRLYELVLKRLKDIELSGLLRTSNVRVLDAAQPVMVPVRPHTRRNLLVGWVMGLLLGLGVALFLEMLENSVTSQADVEDVLGLAFLGVVPRMEATKAPGDRDLYVHRAPRSAVAECCRAVRTNLLFMSPDHPCKTLVVTSSGPQEGKSTTCINLGVAMAQSGNRVLLLDTDMRRPRLHRAFGVPNDLGISSLVVGEGSLDKAVKSTEVPNLFVLPCGPLPPNPAELLHTRAFKELLRQAGERFDRIILDSPPLNAVVDAAVLATQADGVVMVLKAGRTDRGAAKRALRSLADVQARMFGAILNDVDLRQPRYGDTYLGYQGYGPTQDEPKGGVAPS</sequence>
<keyword evidence="11" id="KW-0067">ATP-binding</keyword>
<keyword evidence="10 21" id="KW-0418">Kinase</keyword>
<evidence type="ECO:0000256" key="16">
    <source>
        <dbReference type="SAM" id="Coils"/>
    </source>
</evidence>
<evidence type="ECO:0000256" key="14">
    <source>
        <dbReference type="ARBA" id="ARBA00023137"/>
    </source>
</evidence>
<feature type="coiled-coil region" evidence="16">
    <location>
        <begin position="296"/>
        <end position="373"/>
    </location>
</feature>
<reference evidence="21 22" key="1">
    <citation type="submission" date="2020-05" db="EMBL/GenBank/DDBJ databases">
        <authorList>
            <person name="Whitworth D."/>
        </authorList>
    </citation>
    <scope>NUCLEOTIDE SEQUENCE [LARGE SCALE GENOMIC DNA]</scope>
    <source>
        <strain evidence="21 22">AB043B</strain>
    </source>
</reference>
<dbReference type="EC" id="2.7.10.2" evidence="4"/>
<dbReference type="InterPro" id="IPR003856">
    <property type="entry name" value="LPS_length_determ_N"/>
</dbReference>
<keyword evidence="5" id="KW-1003">Cell membrane</keyword>
<evidence type="ECO:0000259" key="18">
    <source>
        <dbReference type="Pfam" id="PF02706"/>
    </source>
</evidence>
<evidence type="ECO:0000256" key="1">
    <source>
        <dbReference type="ARBA" id="ARBA00004429"/>
    </source>
</evidence>
<dbReference type="OrthoDB" id="9812433at2"/>
<dbReference type="GO" id="GO:0004715">
    <property type="term" value="F:non-membrane spanning protein tyrosine kinase activity"/>
    <property type="evidence" value="ECO:0007669"/>
    <property type="project" value="UniProtKB-EC"/>
</dbReference>
<proteinExistence type="inferred from homology"/>
<comment type="catalytic activity">
    <reaction evidence="15">
        <text>L-tyrosyl-[protein] + ATP = O-phospho-L-tyrosyl-[protein] + ADP + H(+)</text>
        <dbReference type="Rhea" id="RHEA:10596"/>
        <dbReference type="Rhea" id="RHEA-COMP:10136"/>
        <dbReference type="Rhea" id="RHEA-COMP:20101"/>
        <dbReference type="ChEBI" id="CHEBI:15378"/>
        <dbReference type="ChEBI" id="CHEBI:30616"/>
        <dbReference type="ChEBI" id="CHEBI:46858"/>
        <dbReference type="ChEBI" id="CHEBI:61978"/>
        <dbReference type="ChEBI" id="CHEBI:456216"/>
        <dbReference type="EC" id="2.7.10.2"/>
    </reaction>
</comment>
<organism evidence="21 22">
    <name type="scientific">Corallococcus exercitus</name>
    <dbReference type="NCBI Taxonomy" id="2316736"/>
    <lineage>
        <taxon>Bacteria</taxon>
        <taxon>Pseudomonadati</taxon>
        <taxon>Myxococcota</taxon>
        <taxon>Myxococcia</taxon>
        <taxon>Myxococcales</taxon>
        <taxon>Cystobacterineae</taxon>
        <taxon>Myxococcaceae</taxon>
        <taxon>Corallococcus</taxon>
    </lineage>
</organism>
<evidence type="ECO:0000256" key="3">
    <source>
        <dbReference type="ARBA" id="ARBA00008883"/>
    </source>
</evidence>
<evidence type="ECO:0000256" key="8">
    <source>
        <dbReference type="ARBA" id="ARBA00022692"/>
    </source>
</evidence>
<dbReference type="Gene3D" id="3.40.50.300">
    <property type="entry name" value="P-loop containing nucleotide triphosphate hydrolases"/>
    <property type="match status" value="1"/>
</dbReference>
<dbReference type="InterPro" id="IPR005702">
    <property type="entry name" value="Wzc-like_C"/>
</dbReference>
<dbReference type="PANTHER" id="PTHR32309">
    <property type="entry name" value="TYROSINE-PROTEIN KINASE"/>
    <property type="match status" value="1"/>
</dbReference>
<evidence type="ECO:0000313" key="22">
    <source>
        <dbReference type="Proteomes" id="UP000563426"/>
    </source>
</evidence>
<dbReference type="CDD" id="cd05387">
    <property type="entry name" value="BY-kinase"/>
    <property type="match status" value="1"/>
</dbReference>
<dbReference type="PANTHER" id="PTHR32309:SF13">
    <property type="entry name" value="FERRIC ENTEROBACTIN TRANSPORT PROTEIN FEPE"/>
    <property type="match status" value="1"/>
</dbReference>
<evidence type="ECO:0000256" key="15">
    <source>
        <dbReference type="ARBA" id="ARBA00051245"/>
    </source>
</evidence>
<dbReference type="InterPro" id="IPR027417">
    <property type="entry name" value="P-loop_NTPase"/>
</dbReference>
<feature type="domain" description="AAA" evidence="19">
    <location>
        <begin position="540"/>
        <end position="669"/>
    </location>
</feature>
<keyword evidence="6" id="KW-0997">Cell inner membrane</keyword>
<evidence type="ECO:0000256" key="7">
    <source>
        <dbReference type="ARBA" id="ARBA00022679"/>
    </source>
</evidence>
<keyword evidence="7 21" id="KW-0808">Transferase</keyword>
<dbReference type="Pfam" id="PF13614">
    <property type="entry name" value="AAA_31"/>
    <property type="match status" value="1"/>
</dbReference>
<keyword evidence="14" id="KW-0829">Tyrosine-protein kinase</keyword>
<evidence type="ECO:0000256" key="5">
    <source>
        <dbReference type="ARBA" id="ARBA00022475"/>
    </source>
</evidence>
<protein>
    <recommendedName>
        <fullName evidence="4">non-specific protein-tyrosine kinase</fullName>
        <ecNumber evidence="4">2.7.10.2</ecNumber>
    </recommendedName>
</protein>
<keyword evidence="16" id="KW-0175">Coiled coil</keyword>
<comment type="similarity">
    <text evidence="2">Belongs to the CpsD/CapB family.</text>
</comment>
<dbReference type="Pfam" id="PF13807">
    <property type="entry name" value="GNVR"/>
    <property type="match status" value="1"/>
</dbReference>
<dbReference type="RefSeq" id="WP_120527594.1">
    <property type="nucleotide sequence ID" value="NZ_JABFJV010000246.1"/>
</dbReference>
<dbReference type="NCBIfam" id="TIGR01007">
    <property type="entry name" value="eps_fam"/>
    <property type="match status" value="1"/>
</dbReference>
<evidence type="ECO:0000256" key="4">
    <source>
        <dbReference type="ARBA" id="ARBA00011903"/>
    </source>
</evidence>
<gene>
    <name evidence="21" type="ORF">HMI49_31285</name>
</gene>
<keyword evidence="22" id="KW-1185">Reference proteome</keyword>
<evidence type="ECO:0000259" key="19">
    <source>
        <dbReference type="Pfam" id="PF13614"/>
    </source>
</evidence>
<evidence type="ECO:0000256" key="17">
    <source>
        <dbReference type="SAM" id="Phobius"/>
    </source>
</evidence>
<dbReference type="InterPro" id="IPR025669">
    <property type="entry name" value="AAA_dom"/>
</dbReference>
<dbReference type="AlphaFoldDB" id="A0A3A8HSW3"/>
<feature type="domain" description="Polysaccharide chain length determinant N-terminal" evidence="18">
    <location>
        <begin position="24"/>
        <end position="113"/>
    </location>
</feature>
<dbReference type="GO" id="GO:0005524">
    <property type="term" value="F:ATP binding"/>
    <property type="evidence" value="ECO:0007669"/>
    <property type="project" value="UniProtKB-KW"/>
</dbReference>
<dbReference type="GO" id="GO:0042802">
    <property type="term" value="F:identical protein binding"/>
    <property type="evidence" value="ECO:0007669"/>
    <property type="project" value="UniProtKB-ARBA"/>
</dbReference>
<keyword evidence="9" id="KW-0547">Nucleotide-binding</keyword>
<name>A0A3A8HSW3_9BACT</name>
<dbReference type="InterPro" id="IPR050445">
    <property type="entry name" value="Bact_polysacc_biosynth/exp"/>
</dbReference>
<keyword evidence="13 17" id="KW-0472">Membrane</keyword>
<evidence type="ECO:0000256" key="6">
    <source>
        <dbReference type="ARBA" id="ARBA00022519"/>
    </source>
</evidence>
<evidence type="ECO:0000256" key="12">
    <source>
        <dbReference type="ARBA" id="ARBA00022989"/>
    </source>
</evidence>
<evidence type="ECO:0000313" key="21">
    <source>
        <dbReference type="EMBL" id="NOK37693.1"/>
    </source>
</evidence>
<keyword evidence="8 17" id="KW-0812">Transmembrane</keyword>
<comment type="subcellular location">
    <subcellularLocation>
        <location evidence="1">Cell inner membrane</location>
        <topology evidence="1">Multi-pass membrane protein</topology>
    </subcellularLocation>
</comment>
<comment type="similarity">
    <text evidence="3">Belongs to the etk/wzc family.</text>
</comment>
<accession>A0A3A8HSW3</accession>
<comment type="caution">
    <text evidence="21">The sequence shown here is derived from an EMBL/GenBank/DDBJ whole genome shotgun (WGS) entry which is preliminary data.</text>
</comment>
<dbReference type="GO" id="GO:0005886">
    <property type="term" value="C:plasma membrane"/>
    <property type="evidence" value="ECO:0007669"/>
    <property type="project" value="UniProtKB-SubCell"/>
</dbReference>
<evidence type="ECO:0000256" key="11">
    <source>
        <dbReference type="ARBA" id="ARBA00022840"/>
    </source>
</evidence>
<dbReference type="Pfam" id="PF02706">
    <property type="entry name" value="Wzz"/>
    <property type="match status" value="1"/>
</dbReference>
<feature type="domain" description="Tyrosine-protein kinase G-rich" evidence="20">
    <location>
        <begin position="386"/>
        <end position="458"/>
    </location>
</feature>
<evidence type="ECO:0000256" key="13">
    <source>
        <dbReference type="ARBA" id="ARBA00023136"/>
    </source>
</evidence>
<dbReference type="FunFam" id="3.40.50.300:FF:000527">
    <property type="entry name" value="Tyrosine-protein kinase etk"/>
    <property type="match status" value="1"/>
</dbReference>
<evidence type="ECO:0000259" key="20">
    <source>
        <dbReference type="Pfam" id="PF13807"/>
    </source>
</evidence>
<evidence type="ECO:0000256" key="9">
    <source>
        <dbReference type="ARBA" id="ARBA00022741"/>
    </source>
</evidence>
<evidence type="ECO:0000256" key="10">
    <source>
        <dbReference type="ARBA" id="ARBA00022777"/>
    </source>
</evidence>